<dbReference type="InterPro" id="IPR008030">
    <property type="entry name" value="NmrA-like"/>
</dbReference>
<evidence type="ECO:0000313" key="6">
    <source>
        <dbReference type="Proteomes" id="UP001217838"/>
    </source>
</evidence>
<name>A0ABT5BB01_9BACT</name>
<dbReference type="CDD" id="cd02440">
    <property type="entry name" value="AdoMet_MTases"/>
    <property type="match status" value="1"/>
</dbReference>
<keyword evidence="2" id="KW-0560">Oxidoreductase</keyword>
<dbReference type="RefSeq" id="WP_272000448.1">
    <property type="nucleotide sequence ID" value="NZ_JAQNDN010000013.1"/>
</dbReference>
<accession>A0ABT5BB01</accession>
<feature type="domain" description="NmrA-like" evidence="3">
    <location>
        <begin position="4"/>
        <end position="235"/>
    </location>
</feature>
<dbReference type="InterPro" id="IPR036291">
    <property type="entry name" value="NAD(P)-bd_dom_sf"/>
</dbReference>
<evidence type="ECO:0000313" key="5">
    <source>
        <dbReference type="EMBL" id="MDC0670628.1"/>
    </source>
</evidence>
<keyword evidence="5" id="KW-0808">Transferase</keyword>
<evidence type="ECO:0000259" key="4">
    <source>
        <dbReference type="Pfam" id="PF13649"/>
    </source>
</evidence>
<dbReference type="InterPro" id="IPR051609">
    <property type="entry name" value="NmrA/Isoflavone_reductase-like"/>
</dbReference>
<dbReference type="GO" id="GO:0008168">
    <property type="term" value="F:methyltransferase activity"/>
    <property type="evidence" value="ECO:0007669"/>
    <property type="project" value="UniProtKB-KW"/>
</dbReference>
<dbReference type="Proteomes" id="UP001217838">
    <property type="component" value="Unassembled WGS sequence"/>
</dbReference>
<evidence type="ECO:0000259" key="3">
    <source>
        <dbReference type="Pfam" id="PF05368"/>
    </source>
</evidence>
<feature type="domain" description="Methyltransferase" evidence="4">
    <location>
        <begin position="353"/>
        <end position="445"/>
    </location>
</feature>
<dbReference type="Gene3D" id="3.40.50.150">
    <property type="entry name" value="Vaccinia Virus protein VP39"/>
    <property type="match status" value="1"/>
</dbReference>
<comment type="caution">
    <text evidence="5">The sequence shown here is derived from an EMBL/GenBank/DDBJ whole genome shotgun (WGS) entry which is preliminary data.</text>
</comment>
<dbReference type="SUPFAM" id="SSF53335">
    <property type="entry name" value="S-adenosyl-L-methionine-dependent methyltransferases"/>
    <property type="match status" value="1"/>
</dbReference>
<proteinExistence type="predicted"/>
<protein>
    <submittedName>
        <fullName evidence="5">Class I SAM-dependent methyltransferase</fullName>
    </submittedName>
</protein>
<dbReference type="InterPro" id="IPR029063">
    <property type="entry name" value="SAM-dependent_MTases_sf"/>
</dbReference>
<keyword evidence="6" id="KW-1185">Reference proteome</keyword>
<keyword evidence="1" id="KW-0521">NADP</keyword>
<dbReference type="Gene3D" id="3.90.25.10">
    <property type="entry name" value="UDP-galactose 4-epimerase, domain 1"/>
    <property type="match status" value="1"/>
</dbReference>
<dbReference type="PANTHER" id="PTHR47706">
    <property type="entry name" value="NMRA-LIKE FAMILY PROTEIN"/>
    <property type="match status" value="1"/>
</dbReference>
<evidence type="ECO:0000256" key="1">
    <source>
        <dbReference type="ARBA" id="ARBA00022857"/>
    </source>
</evidence>
<gene>
    <name evidence="5" type="ORF">POL58_22925</name>
</gene>
<dbReference type="Pfam" id="PF13649">
    <property type="entry name" value="Methyltransf_25"/>
    <property type="match status" value="1"/>
</dbReference>
<dbReference type="GO" id="GO:0032259">
    <property type="term" value="P:methylation"/>
    <property type="evidence" value="ECO:0007669"/>
    <property type="project" value="UniProtKB-KW"/>
</dbReference>
<dbReference type="Pfam" id="PF05368">
    <property type="entry name" value="NmrA"/>
    <property type="match status" value="1"/>
</dbReference>
<dbReference type="Gene3D" id="3.40.50.720">
    <property type="entry name" value="NAD(P)-binding Rossmann-like Domain"/>
    <property type="match status" value="1"/>
</dbReference>
<evidence type="ECO:0000256" key="2">
    <source>
        <dbReference type="ARBA" id="ARBA00023002"/>
    </source>
</evidence>
<keyword evidence="5" id="KW-0489">Methyltransferase</keyword>
<sequence>MTTTKTILLAGATGDLGALIAGALQRIPGVTLRCLIRPGSRDKAAALAQAGAEIVEADLADDAAMRRACEGVFAVVSTLQGGPEVIIDAQLRLLRAARAAGARRFIPSDYSLNFFGLAEGDNINSDWRRAFARAAEAERGAVEVVHVLNGCFLDRKVLFGFLGMFDLAAGKAFLWGDGATPMDFTTYADTALYTAEAATQDETPPAEFNIAGDTLDFNGLVQAYTKGSGKELTVERRGSLADLDREIDRRRAAEPQNVVAWLPLMYLRGMLNGTGALGPLVNDRYPHISPTSVAAYVRSEYKGMTTPQSERFPDWETLYRQQPGETLPWYYADLDPDLEAALRDHGLTSGRLLDLGTGPGTQAIALAARGFEATGTDLSATAVAKATVLAQARGVRVSFAQDDVLASRLTESFDAVFDRGCFHVIDPARRGAYVDAVAGRLAPGGLLLLKTFSKLQPDGPGPHRFSPDEIRTTFAPRFELLSATETVYQGTLDPLPKALFSVLRRV</sequence>
<reference evidence="5 6" key="1">
    <citation type="submission" date="2022-11" db="EMBL/GenBank/DDBJ databases">
        <title>Minimal conservation of predation-associated metabolite biosynthetic gene clusters underscores biosynthetic potential of Myxococcota including descriptions for ten novel species: Archangium lansinium sp. nov., Myxococcus landrumus sp. nov., Nannocystis bai.</title>
        <authorList>
            <person name="Ahearne A."/>
            <person name="Stevens C."/>
            <person name="Dowd S."/>
        </authorList>
    </citation>
    <scope>NUCLEOTIDE SEQUENCE [LARGE SCALE GENOMIC DNA]</scope>
    <source>
        <strain evidence="5 6">NCELM</strain>
    </source>
</reference>
<dbReference type="EMBL" id="JAQNDN010000013">
    <property type="protein sequence ID" value="MDC0670628.1"/>
    <property type="molecule type" value="Genomic_DNA"/>
</dbReference>
<dbReference type="PANTHER" id="PTHR47706:SF1">
    <property type="entry name" value="CIPA-LIKE, PUTATIVE (AFU_ORTHOLOGUE AFUA_1G12460)-RELATED"/>
    <property type="match status" value="1"/>
</dbReference>
<organism evidence="5 6">
    <name type="scientific">Nannocystis radixulma</name>
    <dbReference type="NCBI Taxonomy" id="2995305"/>
    <lineage>
        <taxon>Bacteria</taxon>
        <taxon>Pseudomonadati</taxon>
        <taxon>Myxococcota</taxon>
        <taxon>Polyangia</taxon>
        <taxon>Nannocystales</taxon>
        <taxon>Nannocystaceae</taxon>
        <taxon>Nannocystis</taxon>
    </lineage>
</organism>
<dbReference type="InterPro" id="IPR041698">
    <property type="entry name" value="Methyltransf_25"/>
</dbReference>
<dbReference type="SUPFAM" id="SSF51735">
    <property type="entry name" value="NAD(P)-binding Rossmann-fold domains"/>
    <property type="match status" value="1"/>
</dbReference>